<comment type="similarity">
    <text evidence="2 10 13">Belongs to the SecY/SEC61-alpha family.</text>
</comment>
<dbReference type="GO" id="GO:0043952">
    <property type="term" value="P:protein transport by the Sec complex"/>
    <property type="evidence" value="ECO:0007669"/>
    <property type="project" value="UniProtKB-UniRule"/>
</dbReference>
<dbReference type="InterPro" id="IPR030659">
    <property type="entry name" value="SecY_CS"/>
</dbReference>
<dbReference type="NCBIfam" id="TIGR00967">
    <property type="entry name" value="3a0501s007"/>
    <property type="match status" value="1"/>
</dbReference>
<keyword evidence="5 10" id="KW-0653">Protein transport</keyword>
<name>A0A2N5NKA0_MEDGN</name>
<dbReference type="Gene3D" id="1.10.3370.10">
    <property type="entry name" value="SecY subunit domain"/>
    <property type="match status" value="1"/>
</dbReference>
<feature type="transmembrane region" description="Helical" evidence="10">
    <location>
        <begin position="72"/>
        <end position="94"/>
    </location>
</feature>
<keyword evidence="6 10" id="KW-1133">Transmembrane helix</keyword>
<sequence>MLKTVRKAFQIEDIRKRLFYTFLMLIVVRFGSQLPTPGVDPTYIQNLLASQNNGAYSFFDAFTGGSFTRMSVFALSITPYITSSIIMQLLTIAIPKLEEMQKEGAEGRKKIAAITRYVTVALALIESIAMSIGFGRQGLLEEFNFVNVAIVVCTLTAGSAFLMWIGERITEKGVGNGISIVLLINILSRVPNDFVTLYTQFIKGKTLAKGAMAAIIILAILLAVVLFVIILQNGERRIAVQYSQKVQGRRTYGGKATHIPLKVNTSGVIPVIFASSLMQFPIVIAQFLGKGDGNGWGSQILRTMNSNNWCDPDNLVYSIGLIIYIALTIFFAYFYTSITFNPLEIANNMKKSGGFIPGIRPGKPTVEYLQTILNRIVFIGACGLVIVQVVPFFFNGVFGANVSFGGTSLIIIVGVVLETIKKIESQMLVRNYSGFLSSKGSSK</sequence>
<dbReference type="AlphaFoldDB" id="A0A2N5NKA0"/>
<dbReference type="SUPFAM" id="SSF103491">
    <property type="entry name" value="Preprotein translocase SecY subunit"/>
    <property type="match status" value="1"/>
</dbReference>
<feature type="transmembrane region" description="Helical" evidence="10">
    <location>
        <begin position="18"/>
        <end position="36"/>
    </location>
</feature>
<comment type="caution">
    <text evidence="14">The sequence shown here is derived from an EMBL/GenBank/DDBJ whole genome shotgun (WGS) entry which is preliminary data.</text>
</comment>
<evidence type="ECO:0000256" key="11">
    <source>
        <dbReference type="RuleBase" id="RU000537"/>
    </source>
</evidence>
<comment type="subunit">
    <text evidence="10">Component of the Sec protein translocase complex. Heterotrimer consisting of SecY, SecE and SecG subunits. The heterotrimers can form oligomers, although 1 heterotrimer is thought to be able to translocate proteins. Interacts with the ribosome. Interacts with SecDF, and other proteins may be involved. Interacts with SecA.</text>
</comment>
<evidence type="ECO:0000256" key="12">
    <source>
        <dbReference type="RuleBase" id="RU003484"/>
    </source>
</evidence>
<evidence type="ECO:0000256" key="8">
    <source>
        <dbReference type="ARBA" id="ARBA00023136"/>
    </source>
</evidence>
<dbReference type="Pfam" id="PF00344">
    <property type="entry name" value="SecY"/>
    <property type="match status" value="1"/>
</dbReference>
<feature type="transmembrane region" description="Helical" evidence="10">
    <location>
        <begin position="210"/>
        <end position="231"/>
    </location>
</feature>
<evidence type="ECO:0000256" key="4">
    <source>
        <dbReference type="ARBA" id="ARBA00022692"/>
    </source>
</evidence>
<keyword evidence="8 10" id="KW-0472">Membrane</keyword>
<evidence type="ECO:0000256" key="6">
    <source>
        <dbReference type="ARBA" id="ARBA00022989"/>
    </source>
</evidence>
<feature type="transmembrane region" description="Helical" evidence="10">
    <location>
        <begin position="268"/>
        <end position="288"/>
    </location>
</feature>
<dbReference type="InterPro" id="IPR023201">
    <property type="entry name" value="SecY_dom_sf"/>
</dbReference>
<evidence type="ECO:0000256" key="3">
    <source>
        <dbReference type="ARBA" id="ARBA00022448"/>
    </source>
</evidence>
<keyword evidence="4 10" id="KW-0812">Transmembrane</keyword>
<dbReference type="PROSITE" id="PS00756">
    <property type="entry name" value="SECY_2"/>
    <property type="match status" value="1"/>
</dbReference>
<evidence type="ECO:0000256" key="7">
    <source>
        <dbReference type="ARBA" id="ARBA00023010"/>
    </source>
</evidence>
<proteinExistence type="inferred from homology"/>
<reference evidence="14 15" key="1">
    <citation type="journal article" date="2017" name="Genome Med.">
        <title>A novel Ruminococcus gnavus clade enriched in inflammatory bowel disease patients.</title>
        <authorList>
            <person name="Hall A.B."/>
            <person name="Yassour M."/>
            <person name="Sauk J."/>
            <person name="Garner A."/>
            <person name="Jiang X."/>
            <person name="Arthur T."/>
            <person name="Lagoudas G.K."/>
            <person name="Vatanen T."/>
            <person name="Fornelos N."/>
            <person name="Wilson R."/>
            <person name="Bertha M."/>
            <person name="Cohen M."/>
            <person name="Garber J."/>
            <person name="Khalili H."/>
            <person name="Gevers D."/>
            <person name="Ananthakrishnan A.N."/>
            <person name="Kugathasan S."/>
            <person name="Lander E.S."/>
            <person name="Blainey P."/>
            <person name="Vlamakis H."/>
            <person name="Xavier R.J."/>
            <person name="Huttenhower C."/>
        </authorList>
    </citation>
    <scope>NUCLEOTIDE SEQUENCE [LARGE SCALE GENOMIC DNA]</scope>
    <source>
        <strain evidence="14 15">RJX1118</strain>
    </source>
</reference>
<evidence type="ECO:0000256" key="5">
    <source>
        <dbReference type="ARBA" id="ARBA00022927"/>
    </source>
</evidence>
<comment type="function">
    <text evidence="10 11">The central subunit of the protein translocation channel SecYEG. Consists of two halves formed by TMs 1-5 and 6-10. These two domains form a lateral gate at the front which open onto the bilayer between TMs 2 and 7, and are clamped together by SecE at the back. The channel is closed by both a pore ring composed of hydrophobic SecY resides and a short helix (helix 2A) on the extracellular side of the membrane which forms a plug. The plug probably moves laterally to allow the channel to open. The ring and the pore may move independently.</text>
</comment>
<dbReference type="FunFam" id="1.10.3370.10:FF:000001">
    <property type="entry name" value="Preprotein translocase subunit SecY"/>
    <property type="match status" value="1"/>
</dbReference>
<protein>
    <recommendedName>
        <fullName evidence="9 10">Protein translocase subunit SecY</fullName>
    </recommendedName>
</protein>
<evidence type="ECO:0000256" key="9">
    <source>
        <dbReference type="ARBA" id="ARBA00039733"/>
    </source>
</evidence>
<feature type="transmembrane region" description="Helical" evidence="10">
    <location>
        <begin position="400"/>
        <end position="420"/>
    </location>
</feature>
<dbReference type="RefSeq" id="WP_101879366.1">
    <property type="nucleotide sequence ID" value="NZ_NIHM01000005.1"/>
</dbReference>
<dbReference type="InterPro" id="IPR002208">
    <property type="entry name" value="SecY/SEC61-alpha"/>
</dbReference>
<evidence type="ECO:0000313" key="14">
    <source>
        <dbReference type="EMBL" id="PLT56607.1"/>
    </source>
</evidence>
<dbReference type="PANTHER" id="PTHR10906">
    <property type="entry name" value="SECY/SEC61-ALPHA FAMILY MEMBER"/>
    <property type="match status" value="1"/>
</dbReference>
<organism evidence="14 15">
    <name type="scientific">Mediterraneibacter gnavus</name>
    <name type="common">Ruminococcus gnavus</name>
    <dbReference type="NCBI Taxonomy" id="33038"/>
    <lineage>
        <taxon>Bacteria</taxon>
        <taxon>Bacillati</taxon>
        <taxon>Bacillota</taxon>
        <taxon>Clostridia</taxon>
        <taxon>Lachnospirales</taxon>
        <taxon>Lachnospiraceae</taxon>
        <taxon>Mediterraneibacter</taxon>
    </lineage>
</organism>
<evidence type="ECO:0000256" key="1">
    <source>
        <dbReference type="ARBA" id="ARBA00004141"/>
    </source>
</evidence>
<gene>
    <name evidence="10" type="primary">secY</name>
    <name evidence="14" type="ORF">CDL18_05380</name>
</gene>
<dbReference type="Proteomes" id="UP000234849">
    <property type="component" value="Unassembled WGS sequence"/>
</dbReference>
<feature type="transmembrane region" description="Helical" evidence="10">
    <location>
        <begin position="315"/>
        <end position="335"/>
    </location>
</feature>
<evidence type="ECO:0000256" key="2">
    <source>
        <dbReference type="ARBA" id="ARBA00005751"/>
    </source>
</evidence>
<keyword evidence="10" id="KW-1003">Cell membrane</keyword>
<dbReference type="EMBL" id="NIHM01000005">
    <property type="protein sequence ID" value="PLT56607.1"/>
    <property type="molecule type" value="Genomic_DNA"/>
</dbReference>
<comment type="subcellular location">
    <subcellularLocation>
        <location evidence="10">Cell membrane</location>
        <topology evidence="10">Multi-pass membrane protein</topology>
    </subcellularLocation>
    <subcellularLocation>
        <location evidence="1 12">Membrane</location>
        <topology evidence="1 12">Multi-pass membrane protein</topology>
    </subcellularLocation>
</comment>
<accession>A0A2N5NKA0</accession>
<dbReference type="InterPro" id="IPR026593">
    <property type="entry name" value="SecY"/>
</dbReference>
<dbReference type="GO" id="GO:0065002">
    <property type="term" value="P:intracellular protein transmembrane transport"/>
    <property type="evidence" value="ECO:0007669"/>
    <property type="project" value="UniProtKB-UniRule"/>
</dbReference>
<feature type="transmembrane region" description="Helical" evidence="10">
    <location>
        <begin position="114"/>
        <end position="134"/>
    </location>
</feature>
<dbReference type="HAMAP" id="MF_01465">
    <property type="entry name" value="SecY"/>
    <property type="match status" value="1"/>
</dbReference>
<feature type="transmembrane region" description="Helical" evidence="10">
    <location>
        <begin position="146"/>
        <end position="166"/>
    </location>
</feature>
<evidence type="ECO:0000313" key="15">
    <source>
        <dbReference type="Proteomes" id="UP000234849"/>
    </source>
</evidence>
<dbReference type="PIRSF" id="PIRSF004557">
    <property type="entry name" value="SecY"/>
    <property type="match status" value="1"/>
</dbReference>
<dbReference type="PRINTS" id="PR00303">
    <property type="entry name" value="SECYTRNLCASE"/>
</dbReference>
<dbReference type="GO" id="GO:0006605">
    <property type="term" value="P:protein targeting"/>
    <property type="evidence" value="ECO:0007669"/>
    <property type="project" value="UniProtKB-UniRule"/>
</dbReference>
<dbReference type="GO" id="GO:0005886">
    <property type="term" value="C:plasma membrane"/>
    <property type="evidence" value="ECO:0007669"/>
    <property type="project" value="UniProtKB-SubCell"/>
</dbReference>
<evidence type="ECO:0000256" key="10">
    <source>
        <dbReference type="HAMAP-Rule" id="MF_01465"/>
    </source>
</evidence>
<feature type="transmembrane region" description="Helical" evidence="10">
    <location>
        <begin position="173"/>
        <end position="190"/>
    </location>
</feature>
<keyword evidence="7 10" id="KW-0811">Translocation</keyword>
<feature type="transmembrane region" description="Helical" evidence="10">
    <location>
        <begin position="372"/>
        <end position="394"/>
    </location>
</feature>
<dbReference type="PROSITE" id="PS00755">
    <property type="entry name" value="SECY_1"/>
    <property type="match status" value="1"/>
</dbReference>
<evidence type="ECO:0000256" key="13">
    <source>
        <dbReference type="RuleBase" id="RU004349"/>
    </source>
</evidence>
<keyword evidence="3 10" id="KW-0813">Transport</keyword>